<comment type="caution">
    <text evidence="1">The sequence shown here is derived from an EMBL/GenBank/DDBJ whole genome shotgun (WGS) entry which is preliminary data.</text>
</comment>
<keyword evidence="1" id="KW-0489">Methyltransferase</keyword>
<evidence type="ECO:0000313" key="1">
    <source>
        <dbReference type="EMBL" id="MDL5056993.1"/>
    </source>
</evidence>
<dbReference type="Proteomes" id="UP001230986">
    <property type="component" value="Unassembled WGS sequence"/>
</dbReference>
<dbReference type="PANTHER" id="PTHR43861:SF6">
    <property type="entry name" value="METHYLTRANSFERASE TYPE 11"/>
    <property type="match status" value="1"/>
</dbReference>
<dbReference type="PANTHER" id="PTHR43861">
    <property type="entry name" value="TRANS-ACONITATE 2-METHYLTRANSFERASE-RELATED"/>
    <property type="match status" value="1"/>
</dbReference>
<dbReference type="RefSeq" id="WP_284475425.1">
    <property type="nucleotide sequence ID" value="NZ_JASVEJ010000022.1"/>
</dbReference>
<dbReference type="EMBL" id="JASVEJ010000022">
    <property type="protein sequence ID" value="MDL5056993.1"/>
    <property type="molecule type" value="Genomic_DNA"/>
</dbReference>
<dbReference type="GO" id="GO:0008168">
    <property type="term" value="F:methyltransferase activity"/>
    <property type="evidence" value="ECO:0007669"/>
    <property type="project" value="UniProtKB-KW"/>
</dbReference>
<gene>
    <name evidence="1" type="ORF">QQ055_05875</name>
</gene>
<keyword evidence="1" id="KW-0808">Transferase</keyword>
<keyword evidence="2" id="KW-1185">Reference proteome</keyword>
<dbReference type="EC" id="2.1.1.-" evidence="1"/>
<sequence>MNAQTFWLENLKAADAYNHWIISQVLPELGESILEVGCGNGNFTEILVKNCNSIVAVDINPVYVNMAKERLKHQPGLEILNVDITQTRLERKFDTIIMFDVLEHIENDVELLHLLGHYLSERGKIIIKVPALNCLYSPMDKAIGHYRRYNRKTLKRTFKQAGLNVSKIWYFNLVGVLGWWMNGKLLKKVTPPSEQVSIFNTLVPILSFLERLFSPPLGLSLFAVASPQNNE</sequence>
<protein>
    <submittedName>
        <fullName evidence="1">Class I SAM-dependent methyltransferase</fullName>
        <ecNumber evidence="1">2.1.1.-</ecNumber>
    </submittedName>
</protein>
<dbReference type="SUPFAM" id="SSF53335">
    <property type="entry name" value="S-adenosyl-L-methionine-dependent methyltransferases"/>
    <property type="match status" value="1"/>
</dbReference>
<dbReference type="GO" id="GO:0032259">
    <property type="term" value="P:methylation"/>
    <property type="evidence" value="ECO:0007669"/>
    <property type="project" value="UniProtKB-KW"/>
</dbReference>
<reference evidence="1 2" key="1">
    <citation type="submission" date="2023-06" db="EMBL/GenBank/DDBJ databases">
        <title>Whole genome sequence of Oscillatoria calcuttensis NRMC-F 0142.</title>
        <authorList>
            <person name="Shakena Fathima T."/>
            <person name="Muralitharan G."/>
            <person name="Thajuddin N."/>
        </authorList>
    </citation>
    <scope>NUCLEOTIDE SEQUENCE [LARGE SCALE GENOMIC DNA]</scope>
    <source>
        <strain evidence="1 2">NRMC-F 0142</strain>
    </source>
</reference>
<accession>A0ABT7LYC3</accession>
<dbReference type="Gene3D" id="3.40.50.150">
    <property type="entry name" value="Vaccinia Virus protein VP39"/>
    <property type="match status" value="1"/>
</dbReference>
<proteinExistence type="predicted"/>
<evidence type="ECO:0000313" key="2">
    <source>
        <dbReference type="Proteomes" id="UP001230986"/>
    </source>
</evidence>
<organism evidence="1 2">
    <name type="scientific">Geitlerinema calcuttense NRMC-F 0142</name>
    <dbReference type="NCBI Taxonomy" id="2922238"/>
    <lineage>
        <taxon>Bacteria</taxon>
        <taxon>Bacillati</taxon>
        <taxon>Cyanobacteriota</taxon>
        <taxon>Cyanophyceae</taxon>
        <taxon>Geitlerinematales</taxon>
        <taxon>Geitlerinemataceae</taxon>
        <taxon>Geitlerinema</taxon>
    </lineage>
</organism>
<dbReference type="InterPro" id="IPR029063">
    <property type="entry name" value="SAM-dependent_MTases_sf"/>
</dbReference>
<name>A0ABT7LYC3_9CYAN</name>
<dbReference type="Pfam" id="PF13489">
    <property type="entry name" value="Methyltransf_23"/>
    <property type="match status" value="1"/>
</dbReference>
<dbReference type="CDD" id="cd02440">
    <property type="entry name" value="AdoMet_MTases"/>
    <property type="match status" value="1"/>
</dbReference>